<dbReference type="FunFam" id="3.40.50.300:FF:001025">
    <property type="entry name" value="ATPase family, AAA domain-containing 2B"/>
    <property type="match status" value="1"/>
</dbReference>
<dbReference type="GO" id="GO:0005829">
    <property type="term" value="C:cytosol"/>
    <property type="evidence" value="ECO:0007669"/>
    <property type="project" value="TreeGrafter"/>
</dbReference>
<dbReference type="InterPro" id="IPR003593">
    <property type="entry name" value="AAA+_ATPase"/>
</dbReference>
<keyword evidence="10" id="KW-1185">Reference proteome</keyword>
<reference evidence="9" key="1">
    <citation type="journal article" date="2021" name="Sci. Rep.">
        <title>Diploid genomic architecture of Nitzschia inconspicua, an elite biomass production diatom.</title>
        <authorList>
            <person name="Oliver A."/>
            <person name="Podell S."/>
            <person name="Pinowska A."/>
            <person name="Traller J.C."/>
            <person name="Smith S.R."/>
            <person name="McClure R."/>
            <person name="Beliaev A."/>
            <person name="Bohutskyi P."/>
            <person name="Hill E.A."/>
            <person name="Rabines A."/>
            <person name="Zheng H."/>
            <person name="Allen L.Z."/>
            <person name="Kuo A."/>
            <person name="Grigoriev I.V."/>
            <person name="Allen A.E."/>
            <person name="Hazlebeck D."/>
            <person name="Allen E.E."/>
        </authorList>
    </citation>
    <scope>NUCLEOTIDE SEQUENCE</scope>
    <source>
        <strain evidence="9">Hildebrandi</strain>
    </source>
</reference>
<evidence type="ECO:0000256" key="6">
    <source>
        <dbReference type="ARBA" id="ARBA00034532"/>
    </source>
</evidence>
<reference evidence="9" key="2">
    <citation type="submission" date="2021-04" db="EMBL/GenBank/DDBJ databases">
        <authorList>
            <person name="Podell S."/>
        </authorList>
    </citation>
    <scope>NUCLEOTIDE SEQUENCE</scope>
    <source>
        <strain evidence="9">Hildebrandi</strain>
    </source>
</reference>
<evidence type="ECO:0000259" key="8">
    <source>
        <dbReference type="SMART" id="SM00382"/>
    </source>
</evidence>
<keyword evidence="9" id="KW-0132">Cell division</keyword>
<evidence type="ECO:0000313" key="10">
    <source>
        <dbReference type="Proteomes" id="UP000693970"/>
    </source>
</evidence>
<dbReference type="GO" id="GO:0005778">
    <property type="term" value="C:peroxisomal membrane"/>
    <property type="evidence" value="ECO:0007669"/>
    <property type="project" value="TreeGrafter"/>
</dbReference>
<dbReference type="InterPro" id="IPR003959">
    <property type="entry name" value="ATPase_AAA_core"/>
</dbReference>
<dbReference type="SMART" id="SM00382">
    <property type="entry name" value="AAA"/>
    <property type="match status" value="2"/>
</dbReference>
<comment type="caution">
    <text evidence="9">The sequence shown here is derived from an EMBL/GenBank/DDBJ whole genome shotgun (WGS) entry which is preliminary data.</text>
</comment>
<dbReference type="InterPro" id="IPR003960">
    <property type="entry name" value="ATPase_AAA_CS"/>
</dbReference>
<dbReference type="EMBL" id="JAGRRH010000020">
    <property type="protein sequence ID" value="KAG7348442.1"/>
    <property type="molecule type" value="Genomic_DNA"/>
</dbReference>
<dbReference type="PANTHER" id="PTHR23077">
    <property type="entry name" value="AAA-FAMILY ATPASE"/>
    <property type="match status" value="1"/>
</dbReference>
<dbReference type="InterPro" id="IPR015342">
    <property type="entry name" value="PEX1-N_C-lobe"/>
</dbReference>
<dbReference type="PANTHER" id="PTHR23077:SF12">
    <property type="entry name" value="PEROXISOMAL ATPASE PEX1"/>
    <property type="match status" value="1"/>
</dbReference>
<dbReference type="GO" id="GO:0016558">
    <property type="term" value="P:protein import into peroxisome matrix"/>
    <property type="evidence" value="ECO:0007669"/>
    <property type="project" value="TreeGrafter"/>
</dbReference>
<sequence length="1080" mass="119876">MTSNESPPPQRNMRRVRLRVRDDETADTASQPNSYNMFVRLSLDVAWELQSLILSSEHESAVEEDGGDWVDSDSCWVVMDKQETTVSPSVDFLPLEITLRNDDDDSIHTICASFNGGIIYCEDKVGTIEIPRSLLPRNAIGSTIPNFVSVQAFPRIEYGTRVDMEPVSMEDWELLEIHSEAMESGELLNQISVVYPKQVLTFRVGRHGDKVNVIVKDMQTASLGSELSIWPDVVSPNATRNTQRPNCVLLAQNTEVIISPKPRPAKKAASWTPPLRLIPSDDEWGTALSIFKRISEFEEMVVGPFSVLVNAEDWPFESEWARIKNAKTKSSEKVVRAICSTAVPLGHAVLDKGIQAELKLHEYRDAVLMKPCQPKVVGPDCVRIERVRVHNSPRTSSTGWSIPDIALSTENTSIFQAFRLSAGEAKIMLPVGSLLSSKVFTPGIFDENASDHWVRVLPKVDDHALKWCLVAFDRTSLQQALAAGDNLGDLPRVLHTGSSSGIRGPQEYVGCPKWILPAVERMEKFSPTMVKLFGSTGSGKSHSATLLAAFASHHLHRPIMYLNCKRLQKCSPKMSGILAELDAIFKQTQFLERSIIVLDDLDCLSPNLLDDGESNSSAKMHSANPAAIDQSKVITDRILNLYETASARNDVSIVVTCTNLDSINPYLFRSLKVSLVSLKVPAPSPEDQTKLLQYFISRQLHSESFGGSAEDTALSQRLSGFLPRDLEKISLRVSRFCQSDQKSKSMQQLIREVLDNFTPLSQIQASNRKSNAKAFVWEDIGGLFDVKKKLDSVVRSPIMYRKIYEKAKIRLPRGILLYGPPGCGKSCIVPALAKACNYPIVKVRGPEIFDKYIGASEAKVRELFERATQMAPSILFLDELEALAPRRGSDSTGVTDRVVNQLLTFLDGVEDASSGTVYIIGATSRPDKVDPAVVRPGRLERHLYLGPPQRHEEWTDLLMHISKQWNFTTECSLALADGAFIASICDMPRLSPADVRAAFDTAHLHAVHRKLSETPATEIELVEIDVDDLLYAFRETRPSLNESEGRSLDAIYKPFRGKSGGYSQGESNGDVASPLRTTFR</sequence>
<dbReference type="PROSITE" id="PS00674">
    <property type="entry name" value="AAA"/>
    <property type="match status" value="1"/>
</dbReference>
<gene>
    <name evidence="9" type="ORF">IV203_017147</name>
</gene>
<evidence type="ECO:0000256" key="5">
    <source>
        <dbReference type="ARBA" id="ARBA00032509"/>
    </source>
</evidence>
<dbReference type="AlphaFoldDB" id="A0A9K3KRZ4"/>
<evidence type="ECO:0000256" key="1">
    <source>
        <dbReference type="ARBA" id="ARBA00006914"/>
    </source>
</evidence>
<organism evidence="9 10">
    <name type="scientific">Nitzschia inconspicua</name>
    <dbReference type="NCBI Taxonomy" id="303405"/>
    <lineage>
        <taxon>Eukaryota</taxon>
        <taxon>Sar</taxon>
        <taxon>Stramenopiles</taxon>
        <taxon>Ochrophyta</taxon>
        <taxon>Bacillariophyta</taxon>
        <taxon>Bacillariophyceae</taxon>
        <taxon>Bacillariophycidae</taxon>
        <taxon>Bacillariales</taxon>
        <taxon>Bacillariaceae</taxon>
        <taxon>Nitzschia</taxon>
    </lineage>
</organism>
<dbReference type="Pfam" id="PF09262">
    <property type="entry name" value="PEX-1N"/>
    <property type="match status" value="1"/>
</dbReference>
<keyword evidence="2" id="KW-0547">Nucleotide-binding</keyword>
<dbReference type="Pfam" id="PF00004">
    <property type="entry name" value="AAA"/>
    <property type="match status" value="2"/>
</dbReference>
<dbReference type="GO" id="GO:0051301">
    <property type="term" value="P:cell division"/>
    <property type="evidence" value="ECO:0007669"/>
    <property type="project" value="UniProtKB-KW"/>
</dbReference>
<evidence type="ECO:0000256" key="3">
    <source>
        <dbReference type="ARBA" id="ARBA00022840"/>
    </source>
</evidence>
<keyword evidence="9" id="KW-0131">Cell cycle</keyword>
<keyword evidence="3" id="KW-0067">ATP-binding</keyword>
<dbReference type="OrthoDB" id="2187at2759"/>
<protein>
    <recommendedName>
        <fullName evidence="6">Peroxisomal ATPase PEX1</fullName>
    </recommendedName>
    <alternativeName>
        <fullName evidence="5">Peroxin-1</fullName>
    </alternativeName>
</protein>
<evidence type="ECO:0000256" key="4">
    <source>
        <dbReference type="ARBA" id="ARBA00023054"/>
    </source>
</evidence>
<dbReference type="InterPro" id="IPR050168">
    <property type="entry name" value="AAA_ATPase_domain"/>
</dbReference>
<comment type="similarity">
    <text evidence="1">Belongs to the AAA ATPase family.</text>
</comment>
<evidence type="ECO:0000256" key="2">
    <source>
        <dbReference type="ARBA" id="ARBA00022741"/>
    </source>
</evidence>
<proteinExistence type="inferred from homology"/>
<feature type="domain" description="AAA+ ATPase" evidence="8">
    <location>
        <begin position="811"/>
        <end position="949"/>
    </location>
</feature>
<evidence type="ECO:0000313" key="9">
    <source>
        <dbReference type="EMBL" id="KAG7348442.1"/>
    </source>
</evidence>
<accession>A0A9K3KRZ4</accession>
<keyword evidence="4" id="KW-0175">Coiled coil</keyword>
<dbReference type="GO" id="GO:0005524">
    <property type="term" value="F:ATP binding"/>
    <property type="evidence" value="ECO:0007669"/>
    <property type="project" value="UniProtKB-KW"/>
</dbReference>
<name>A0A9K3KRZ4_9STRA</name>
<evidence type="ECO:0000256" key="7">
    <source>
        <dbReference type="SAM" id="MobiDB-lite"/>
    </source>
</evidence>
<dbReference type="Proteomes" id="UP000693970">
    <property type="component" value="Unassembled WGS sequence"/>
</dbReference>
<feature type="region of interest" description="Disordered" evidence="7">
    <location>
        <begin position="1059"/>
        <end position="1080"/>
    </location>
</feature>
<feature type="domain" description="AAA+ ATPase" evidence="8">
    <location>
        <begin position="526"/>
        <end position="681"/>
    </location>
</feature>
<dbReference type="GO" id="GO:0016887">
    <property type="term" value="F:ATP hydrolysis activity"/>
    <property type="evidence" value="ECO:0007669"/>
    <property type="project" value="InterPro"/>
</dbReference>